<dbReference type="AlphaFoldDB" id="A0AAV4SJY7"/>
<proteinExistence type="predicted"/>
<organism evidence="2 3">
    <name type="scientific">Caerostris extrusa</name>
    <name type="common">Bark spider</name>
    <name type="synonym">Caerostris bankana</name>
    <dbReference type="NCBI Taxonomy" id="172846"/>
    <lineage>
        <taxon>Eukaryota</taxon>
        <taxon>Metazoa</taxon>
        <taxon>Ecdysozoa</taxon>
        <taxon>Arthropoda</taxon>
        <taxon>Chelicerata</taxon>
        <taxon>Arachnida</taxon>
        <taxon>Araneae</taxon>
        <taxon>Araneomorphae</taxon>
        <taxon>Entelegynae</taxon>
        <taxon>Araneoidea</taxon>
        <taxon>Araneidae</taxon>
        <taxon>Caerostris</taxon>
    </lineage>
</organism>
<keyword evidence="3" id="KW-1185">Reference proteome</keyword>
<keyword evidence="1" id="KW-0472">Membrane</keyword>
<evidence type="ECO:0000256" key="1">
    <source>
        <dbReference type="SAM" id="Phobius"/>
    </source>
</evidence>
<protein>
    <submittedName>
        <fullName evidence="2">Uncharacterized protein</fullName>
    </submittedName>
</protein>
<accession>A0AAV4SJY7</accession>
<feature type="transmembrane region" description="Helical" evidence="1">
    <location>
        <begin position="71"/>
        <end position="91"/>
    </location>
</feature>
<evidence type="ECO:0000313" key="3">
    <source>
        <dbReference type="Proteomes" id="UP001054945"/>
    </source>
</evidence>
<sequence length="93" mass="10439">MEWKLVPIASALGEERSQIETVSTRLELIRSFTGDNTSSWFALVVNLARRSSLENQIFHEEDIGVEFSTSFVFLLLLNMLSAIVDFASLIVTS</sequence>
<dbReference type="Proteomes" id="UP001054945">
    <property type="component" value="Unassembled WGS sequence"/>
</dbReference>
<comment type="caution">
    <text evidence="2">The sequence shown here is derived from an EMBL/GenBank/DDBJ whole genome shotgun (WGS) entry which is preliminary data.</text>
</comment>
<evidence type="ECO:0000313" key="2">
    <source>
        <dbReference type="EMBL" id="GIY33516.1"/>
    </source>
</evidence>
<reference evidence="2 3" key="1">
    <citation type="submission" date="2021-06" db="EMBL/GenBank/DDBJ databases">
        <title>Caerostris extrusa draft genome.</title>
        <authorList>
            <person name="Kono N."/>
            <person name="Arakawa K."/>
        </authorList>
    </citation>
    <scope>NUCLEOTIDE SEQUENCE [LARGE SCALE GENOMIC DNA]</scope>
</reference>
<keyword evidence="1" id="KW-1133">Transmembrane helix</keyword>
<keyword evidence="1" id="KW-0812">Transmembrane</keyword>
<gene>
    <name evidence="2" type="ORF">CEXT_241771</name>
</gene>
<dbReference type="EMBL" id="BPLR01009650">
    <property type="protein sequence ID" value="GIY33516.1"/>
    <property type="molecule type" value="Genomic_DNA"/>
</dbReference>
<name>A0AAV4SJY7_CAEEX</name>